<dbReference type="InterPro" id="IPR024462">
    <property type="entry name" value="GH116_N"/>
</dbReference>
<evidence type="ECO:0000256" key="1">
    <source>
        <dbReference type="PIRNR" id="PIRNR028944"/>
    </source>
</evidence>
<dbReference type="InterPro" id="IPR008928">
    <property type="entry name" value="6-hairpin_glycosidase_sf"/>
</dbReference>
<keyword evidence="1" id="KW-0472">Membrane</keyword>
<feature type="domain" description="Glycosyl-hydrolase family 116 catalytic region" evidence="3">
    <location>
        <begin position="535"/>
        <end position="895"/>
    </location>
</feature>
<gene>
    <name evidence="6 7 8" type="primary">LOC105159566</name>
</gene>
<dbReference type="RefSeq" id="XP_011074974.1">
    <property type="nucleotide sequence ID" value="XM_011076672.2"/>
</dbReference>
<feature type="region of interest" description="Disordered" evidence="2">
    <location>
        <begin position="1"/>
        <end position="21"/>
    </location>
</feature>
<dbReference type="GO" id="GO:0005975">
    <property type="term" value="P:carbohydrate metabolic process"/>
    <property type="evidence" value="ECO:0007669"/>
    <property type="project" value="InterPro"/>
</dbReference>
<evidence type="ECO:0000256" key="2">
    <source>
        <dbReference type="SAM" id="MobiDB-lite"/>
    </source>
</evidence>
<accession>A0A6I9SZB7</accession>
<organism evidence="5 7">
    <name type="scientific">Sesamum indicum</name>
    <name type="common">Oriental sesame</name>
    <name type="synonym">Sesamum orientale</name>
    <dbReference type="NCBI Taxonomy" id="4182"/>
    <lineage>
        <taxon>Eukaryota</taxon>
        <taxon>Viridiplantae</taxon>
        <taxon>Streptophyta</taxon>
        <taxon>Embryophyta</taxon>
        <taxon>Tracheophyta</taxon>
        <taxon>Spermatophyta</taxon>
        <taxon>Magnoliopsida</taxon>
        <taxon>eudicotyledons</taxon>
        <taxon>Gunneridae</taxon>
        <taxon>Pentapetalae</taxon>
        <taxon>asterids</taxon>
        <taxon>lamiids</taxon>
        <taxon>Lamiales</taxon>
        <taxon>Pedaliaceae</taxon>
        <taxon>Sesamum</taxon>
    </lineage>
</organism>
<dbReference type="Pfam" id="PF12215">
    <property type="entry name" value="Glyco_hydr_116N"/>
    <property type="match status" value="1"/>
</dbReference>
<dbReference type="InterPro" id="IPR014551">
    <property type="entry name" value="B_Glucosidase_GBA2-typ"/>
</dbReference>
<dbReference type="FunFam" id="1.50.10.10:FF:000006">
    <property type="entry name" value="Non-lysosomal glucosylceramidase"/>
    <property type="match status" value="1"/>
</dbReference>
<sequence length="958" mass="107214">MDNGFIPIPGETSDTTSAADSPIEVHPGYGYGKPPPLTWQRKLNCNGTAPTEFSVRLLEILHLIPLGWRLWRHIKEEADKGTPSIVDPYHKRLVTCYHGIPLGGIGAGSIGRSFKGEFQRFQLFPRICEDAPILANQFSVFVSRPNGGTSSTVLCSTSPNIIEENKGAGIDSWDWNLDGEKCTYHALYPRAWTVYDGVPEPEISIVCRQISPFIPHNYKESSFPVAVFTFTLFNSGKTCADATLLFTWANSVGGVSGSTGYHLNKRTMMQEGVHSVILRHKTSNGRSPVTFAIAAQETDEVHVSECPCFLVSGSGTSDIMTANEMWKQIKEHKSFDRLKHDENQLPSEAGSSIGAAIAASVNIPSGSSRTITFSLAWDCPEIRFSSGKTYHRRYTKFYGINGDAAARIACDAILGHAKWEHQIEEWQRPILEDRRLPEWYPITLFNELYYLNAGSTIWTDGSLPLQNISTVGEQKFSISSHILDSNTILGSAHQNDTSIQILEMMQTVLERVNSPLTPNSAFGPCLLQNGEENVGQFLYLEGIEYHMWNTYDVHFYSSFALLMLFPKLELSIQRDFAMAVMMHDPRKMKVMYDGTLVPRKVLGAVPHDIGLNDPWFEVNAYNFFNTDRWKDLNSKFVLQVYRDMVATGDKTFAKAVWPAVFIAIAYMDQFDKDGDGMIENEGFPDQTYDAWIVTGVSAYCGGLWVAALQAASAMAREIGDDSSADYLWLKFEKAKSAYDKLWNGSYFNYDSSATKTSTSIQADQLAGQWYARACGLLPIADEEKVRRALEKIYHFNVMKIKGGMHGAVNGMQPNGEVDFSALQSREIWPGVTYSVAAAMIQEDMVDTAFKTAFGIYEAAWSEHGLGFSFQTPEGWSPEGEYRSLCYMRPLAIWAMQWALSNPKLFNQPIEPGPSASSSPLKQHPGFQRVANLLRLPIEEPSKSYIQSFHEFLCRKFLM</sequence>
<dbReference type="GO" id="GO:0016020">
    <property type="term" value="C:membrane"/>
    <property type="evidence" value="ECO:0007669"/>
    <property type="project" value="InterPro"/>
</dbReference>
<dbReference type="RefSeq" id="XP_020548240.1">
    <property type="nucleotide sequence ID" value="XM_020692581.1"/>
</dbReference>
<evidence type="ECO:0000313" key="8">
    <source>
        <dbReference type="RefSeq" id="XP_020548240.1"/>
    </source>
</evidence>
<dbReference type="PANTHER" id="PTHR12654">
    <property type="entry name" value="BILE ACID BETA-GLUCOSIDASE-RELATED"/>
    <property type="match status" value="1"/>
</dbReference>
<dbReference type="PIRSF" id="PIRSF028944">
    <property type="entry name" value="Beta_gluc_GBA2"/>
    <property type="match status" value="1"/>
</dbReference>
<proteinExistence type="inferred from homology"/>
<dbReference type="Gramene" id="SIN_1008853.t">
    <property type="protein sequence ID" value="SIN_1008853.t"/>
    <property type="gene ID" value="SIN_1008853"/>
</dbReference>
<dbReference type="GO" id="GO:0006680">
    <property type="term" value="P:glucosylceramide catabolic process"/>
    <property type="evidence" value="ECO:0007669"/>
    <property type="project" value="InterPro"/>
</dbReference>
<reference evidence="6 7" key="1">
    <citation type="submission" date="2025-04" db="UniProtKB">
        <authorList>
            <consortium name="RefSeq"/>
        </authorList>
    </citation>
    <scope>IDENTIFICATION</scope>
</reference>
<dbReference type="AlphaFoldDB" id="A0A6I9SZB7"/>
<name>A0A6I9SZB7_SESIN</name>
<dbReference type="GO" id="GO:0008422">
    <property type="term" value="F:beta-glucosidase activity"/>
    <property type="evidence" value="ECO:0007669"/>
    <property type="project" value="TreeGrafter"/>
</dbReference>
<keyword evidence="1" id="KW-0326">Glycosidase</keyword>
<dbReference type="SUPFAM" id="SSF48208">
    <property type="entry name" value="Six-hairpin glycosidases"/>
    <property type="match status" value="1"/>
</dbReference>
<dbReference type="InterPro" id="IPR052566">
    <property type="entry name" value="Non-lysos_glucosylceramidase"/>
</dbReference>
<feature type="domain" description="Glycosyl-hydrolase family 116 N-terminal" evidence="4">
    <location>
        <begin position="99"/>
        <end position="419"/>
    </location>
</feature>
<evidence type="ECO:0000259" key="3">
    <source>
        <dbReference type="Pfam" id="PF04685"/>
    </source>
</evidence>
<comment type="similarity">
    <text evidence="1">Belongs to the non-lysosomal glucosylceramidase family.</text>
</comment>
<dbReference type="PANTHER" id="PTHR12654:SF24">
    <property type="entry name" value="NON-LYSOSOMAL GLUCOSYLCERAMIDASE"/>
    <property type="match status" value="1"/>
</dbReference>
<dbReference type="Gene3D" id="1.50.10.10">
    <property type="match status" value="1"/>
</dbReference>
<dbReference type="GeneID" id="105159566"/>
<keyword evidence="1" id="KW-0378">Hydrolase</keyword>
<dbReference type="RefSeq" id="XP_011074975.1">
    <property type="nucleotide sequence ID" value="XM_011076673.2"/>
</dbReference>
<keyword evidence="5" id="KW-1185">Reference proteome</keyword>
<evidence type="ECO:0000313" key="7">
    <source>
        <dbReference type="RefSeq" id="XP_011074975.1"/>
    </source>
</evidence>
<dbReference type="OrthoDB" id="730489at2759"/>
<protein>
    <recommendedName>
        <fullName evidence="1">Non-lysosomal glucosylceramidase</fullName>
        <shortName evidence="1">NLGase</shortName>
        <ecNumber evidence="1">3.2.1.45</ecNumber>
    </recommendedName>
</protein>
<dbReference type="GO" id="GO:0004348">
    <property type="term" value="F:glucosylceramidase activity"/>
    <property type="evidence" value="ECO:0007669"/>
    <property type="project" value="UniProtKB-EC"/>
</dbReference>
<dbReference type="Proteomes" id="UP000504604">
    <property type="component" value="Linkage group LG3"/>
</dbReference>
<dbReference type="InterPro" id="IPR012341">
    <property type="entry name" value="6hp_glycosidase-like_sf"/>
</dbReference>
<comment type="catalytic activity">
    <reaction evidence="1">
        <text>a beta-D-glucosyl-(1&lt;-&gt;1')-N-acylsphing-4-enine + H2O = an N-acylsphing-4-enine + D-glucose</text>
        <dbReference type="Rhea" id="RHEA:13269"/>
        <dbReference type="ChEBI" id="CHEBI:4167"/>
        <dbReference type="ChEBI" id="CHEBI:15377"/>
        <dbReference type="ChEBI" id="CHEBI:22801"/>
        <dbReference type="ChEBI" id="CHEBI:52639"/>
        <dbReference type="EC" id="3.2.1.45"/>
    </reaction>
</comment>
<comment type="function">
    <text evidence="1">Non-lysosomal glucosylceramidase that catalyzes the hydrolysis of glucosylceramide (GlcCer) to free glucose and ceramide.</text>
</comment>
<evidence type="ECO:0000259" key="4">
    <source>
        <dbReference type="Pfam" id="PF12215"/>
    </source>
</evidence>
<keyword evidence="1" id="KW-0443">Lipid metabolism</keyword>
<dbReference type="EC" id="3.2.1.45" evidence="1"/>
<dbReference type="Pfam" id="PF04685">
    <property type="entry name" value="DUF608"/>
    <property type="match status" value="1"/>
</dbReference>
<dbReference type="InterPro" id="IPR006775">
    <property type="entry name" value="GH116_catalytic"/>
</dbReference>
<evidence type="ECO:0000313" key="5">
    <source>
        <dbReference type="Proteomes" id="UP000504604"/>
    </source>
</evidence>
<dbReference type="KEGG" id="sind:105159566"/>
<evidence type="ECO:0000313" key="6">
    <source>
        <dbReference type="RefSeq" id="XP_011074974.1"/>
    </source>
</evidence>